<evidence type="ECO:0000256" key="2">
    <source>
        <dbReference type="SAM" id="SignalP"/>
    </source>
</evidence>
<evidence type="ECO:0000313" key="3">
    <source>
        <dbReference type="EMBL" id="MXU91732.1"/>
    </source>
</evidence>
<sequence>MICWNVVCCCVVRICCTGLAVAEAAALARVQLVVAGAGTRYSCPVRASRASWKPPGDASGDGELSCPSHRVGAVTTEGETAAGDAVSQGSVAAAGRSANESDAESHVACVGPAVTRQVVVVSAIP</sequence>
<feature type="signal peptide" evidence="2">
    <location>
        <begin position="1"/>
        <end position="24"/>
    </location>
</feature>
<dbReference type="AlphaFoldDB" id="A0A6B0UPW1"/>
<proteinExistence type="predicted"/>
<keyword evidence="2" id="KW-0732">Signal</keyword>
<name>A0A6B0UPW1_IXORI</name>
<protein>
    <submittedName>
        <fullName evidence="3">Putative secreted protein</fullName>
    </submittedName>
</protein>
<dbReference type="EMBL" id="GIFC01009649">
    <property type="protein sequence ID" value="MXU91732.1"/>
    <property type="molecule type" value="Transcribed_RNA"/>
</dbReference>
<reference evidence="3" key="1">
    <citation type="submission" date="2019-12" db="EMBL/GenBank/DDBJ databases">
        <title>An insight into the sialome of adult female Ixodes ricinus ticks feeding for 6 days.</title>
        <authorList>
            <person name="Perner J."/>
            <person name="Ribeiro J.M.C."/>
        </authorList>
    </citation>
    <scope>NUCLEOTIDE SEQUENCE</scope>
    <source>
        <strain evidence="3">Semi-engorged</strain>
        <tissue evidence="3">Salivary glands</tissue>
    </source>
</reference>
<feature type="region of interest" description="Disordered" evidence="1">
    <location>
        <begin position="47"/>
        <end position="66"/>
    </location>
</feature>
<feature type="chain" id="PRO_5025404054" evidence="2">
    <location>
        <begin position="25"/>
        <end position="125"/>
    </location>
</feature>
<evidence type="ECO:0000256" key="1">
    <source>
        <dbReference type="SAM" id="MobiDB-lite"/>
    </source>
</evidence>
<accession>A0A6B0UPW1</accession>
<organism evidence="3">
    <name type="scientific">Ixodes ricinus</name>
    <name type="common">Common tick</name>
    <name type="synonym">Acarus ricinus</name>
    <dbReference type="NCBI Taxonomy" id="34613"/>
    <lineage>
        <taxon>Eukaryota</taxon>
        <taxon>Metazoa</taxon>
        <taxon>Ecdysozoa</taxon>
        <taxon>Arthropoda</taxon>
        <taxon>Chelicerata</taxon>
        <taxon>Arachnida</taxon>
        <taxon>Acari</taxon>
        <taxon>Parasitiformes</taxon>
        <taxon>Ixodida</taxon>
        <taxon>Ixodoidea</taxon>
        <taxon>Ixodidae</taxon>
        <taxon>Ixodinae</taxon>
        <taxon>Ixodes</taxon>
    </lineage>
</organism>